<keyword evidence="7 8" id="KW-0472">Membrane</keyword>
<keyword evidence="3" id="KW-0813">Transport</keyword>
<evidence type="ECO:0000256" key="7">
    <source>
        <dbReference type="ARBA" id="ARBA00023136"/>
    </source>
</evidence>
<evidence type="ECO:0000256" key="3">
    <source>
        <dbReference type="ARBA" id="ARBA00022448"/>
    </source>
</evidence>
<evidence type="ECO:0000256" key="2">
    <source>
        <dbReference type="ARBA" id="ARBA00010735"/>
    </source>
</evidence>
<proteinExistence type="inferred from homology"/>
<keyword evidence="5 8" id="KW-0812">Transmembrane</keyword>
<dbReference type="GO" id="GO:1903785">
    <property type="term" value="P:L-valine transmembrane transport"/>
    <property type="evidence" value="ECO:0007669"/>
    <property type="project" value="TreeGrafter"/>
</dbReference>
<accession>A0A0D4BZ91</accession>
<evidence type="ECO:0000256" key="4">
    <source>
        <dbReference type="ARBA" id="ARBA00022475"/>
    </source>
</evidence>
<reference evidence="9 10" key="1">
    <citation type="journal article" date="2015" name="Genome Announc.">
        <title>Complete Genome Sequencing of Protease-Producing Novel Arthrobacter sp. Strain IHBB 11108 Using PacBio Single-Molecule Real-Time Sequencing Technology.</title>
        <authorList>
            <person name="Kiran S."/>
            <person name="Swarnkar M.K."/>
            <person name="Pal M."/>
            <person name="Thakur R."/>
            <person name="Tewari R."/>
            <person name="Singh A.K."/>
            <person name="Gulati A."/>
        </authorList>
    </citation>
    <scope>NUCLEOTIDE SEQUENCE [LARGE SCALE GENOMIC DNA]</scope>
    <source>
        <strain evidence="9 10">IHBB 11108</strain>
    </source>
</reference>
<dbReference type="PATRIC" id="fig|1618207.4.peg.1860"/>
<comment type="similarity">
    <text evidence="2">Belongs to the AzlC family.</text>
</comment>
<evidence type="ECO:0000256" key="5">
    <source>
        <dbReference type="ARBA" id="ARBA00022692"/>
    </source>
</evidence>
<protein>
    <submittedName>
        <fullName evidence="9">Branched-chain amino acid permease</fullName>
    </submittedName>
</protein>
<keyword evidence="6 8" id="KW-1133">Transmembrane helix</keyword>
<comment type="subcellular location">
    <subcellularLocation>
        <location evidence="1">Cell membrane</location>
        <topology evidence="1">Multi-pass membrane protein</topology>
    </subcellularLocation>
</comment>
<name>A0A0D4BZ91_9MICC</name>
<dbReference type="PANTHER" id="PTHR34979">
    <property type="entry name" value="INNER MEMBRANE PROTEIN YGAZ"/>
    <property type="match status" value="1"/>
</dbReference>
<keyword evidence="10" id="KW-1185">Reference proteome</keyword>
<dbReference type="EMBL" id="CP011005">
    <property type="protein sequence ID" value="AJT41638.1"/>
    <property type="molecule type" value="Genomic_DNA"/>
</dbReference>
<evidence type="ECO:0000256" key="1">
    <source>
        <dbReference type="ARBA" id="ARBA00004651"/>
    </source>
</evidence>
<feature type="transmembrane region" description="Helical" evidence="8">
    <location>
        <begin position="137"/>
        <end position="161"/>
    </location>
</feature>
<organism evidence="9 10">
    <name type="scientific">Psychromicrobium lacuslunae</name>
    <dbReference type="NCBI Taxonomy" id="1618207"/>
    <lineage>
        <taxon>Bacteria</taxon>
        <taxon>Bacillati</taxon>
        <taxon>Actinomycetota</taxon>
        <taxon>Actinomycetes</taxon>
        <taxon>Micrococcales</taxon>
        <taxon>Micrococcaceae</taxon>
        <taxon>Psychromicrobium</taxon>
    </lineage>
</organism>
<sequence>MRSIKRTWRLIRRGYQEHRRLVRDIALVCLADGLVGASFGAIAVSSGLPFWLPMLLSVLVFAGASQFIFIALVASGGNPFAAVLAGVLVNLRHVPLGFAVADVLGQKMTHKLWGAFLMVDETVAFSIAQKTLTERRVAYWTCGIGLFLCWNLGTLLGSYAGGFITDTAVFGLDAAFPAVLLALLLPSLKDAALLRAALLGGLIAVLSAPLLPAGVPVLLGLLGMLAAWPQKAQTEGKEAVQ</sequence>
<evidence type="ECO:0000256" key="6">
    <source>
        <dbReference type="ARBA" id="ARBA00022989"/>
    </source>
</evidence>
<dbReference type="Proteomes" id="UP000061839">
    <property type="component" value="Chromosome"/>
</dbReference>
<gene>
    <name evidence="9" type="ORF">UM93_09185</name>
</gene>
<dbReference type="OrthoDB" id="5195391at2"/>
<feature type="transmembrane region" description="Helical" evidence="8">
    <location>
        <begin position="21"/>
        <end position="44"/>
    </location>
</feature>
<dbReference type="Pfam" id="PF03591">
    <property type="entry name" value="AzlC"/>
    <property type="match status" value="1"/>
</dbReference>
<dbReference type="InterPro" id="IPR011606">
    <property type="entry name" value="Brnchd-chn_aa_trnsp_permease"/>
</dbReference>
<dbReference type="STRING" id="1618207.UM93_09185"/>
<keyword evidence="4" id="KW-1003">Cell membrane</keyword>
<feature type="transmembrane region" description="Helical" evidence="8">
    <location>
        <begin position="167"/>
        <end position="185"/>
    </location>
</feature>
<dbReference type="RefSeq" id="WP_045075143.1">
    <property type="nucleotide sequence ID" value="NZ_CP011005.1"/>
</dbReference>
<evidence type="ECO:0000313" key="9">
    <source>
        <dbReference type="EMBL" id="AJT41638.1"/>
    </source>
</evidence>
<dbReference type="HOGENOM" id="CLU_065777_0_1_11"/>
<dbReference type="GO" id="GO:0005886">
    <property type="term" value="C:plasma membrane"/>
    <property type="evidence" value="ECO:0007669"/>
    <property type="project" value="UniProtKB-SubCell"/>
</dbReference>
<dbReference type="AlphaFoldDB" id="A0A0D4BZ91"/>
<evidence type="ECO:0000313" key="10">
    <source>
        <dbReference type="Proteomes" id="UP000061839"/>
    </source>
</evidence>
<feature type="transmembrane region" description="Helical" evidence="8">
    <location>
        <begin position="197"/>
        <end position="228"/>
    </location>
</feature>
<dbReference type="KEGG" id="ari:UM93_09185"/>
<evidence type="ECO:0000256" key="8">
    <source>
        <dbReference type="SAM" id="Phobius"/>
    </source>
</evidence>
<dbReference type="PANTHER" id="PTHR34979:SF1">
    <property type="entry name" value="INNER MEMBRANE PROTEIN YGAZ"/>
    <property type="match status" value="1"/>
</dbReference>